<dbReference type="GO" id="GO:0004016">
    <property type="term" value="F:adenylate cyclase activity"/>
    <property type="evidence" value="ECO:0007669"/>
    <property type="project" value="TreeGrafter"/>
</dbReference>
<proteinExistence type="predicted"/>
<comment type="caution">
    <text evidence="5">The sequence shown here is derived from an EMBL/GenBank/DDBJ whole genome shotgun (WGS) entry which is preliminary data.</text>
</comment>
<dbReference type="SUPFAM" id="SSF52540">
    <property type="entry name" value="P-loop containing nucleoside triphosphate hydrolases"/>
    <property type="match status" value="1"/>
</dbReference>
<feature type="compositionally biased region" description="Polar residues" evidence="3">
    <location>
        <begin position="931"/>
        <end position="940"/>
    </location>
</feature>
<dbReference type="AlphaFoldDB" id="W4MBQ5"/>
<dbReference type="InterPro" id="IPR027417">
    <property type="entry name" value="P-loop_NTPase"/>
</dbReference>
<reference evidence="5 6" key="1">
    <citation type="journal article" date="2014" name="Nature">
        <title>An environmental bacterial taxon with a large and distinct metabolic repertoire.</title>
        <authorList>
            <person name="Wilson M.C."/>
            <person name="Mori T."/>
            <person name="Ruckert C."/>
            <person name="Uria A.R."/>
            <person name="Helf M.J."/>
            <person name="Takada K."/>
            <person name="Gernert C."/>
            <person name="Steffens U.A."/>
            <person name="Heycke N."/>
            <person name="Schmitt S."/>
            <person name="Rinke C."/>
            <person name="Helfrich E.J."/>
            <person name="Brachmann A.O."/>
            <person name="Gurgui C."/>
            <person name="Wakimoto T."/>
            <person name="Kracht M."/>
            <person name="Crusemann M."/>
            <person name="Hentschel U."/>
            <person name="Abe I."/>
            <person name="Matsunaga S."/>
            <person name="Kalinowski J."/>
            <person name="Takeyama H."/>
            <person name="Piel J."/>
        </authorList>
    </citation>
    <scope>NUCLEOTIDE SEQUENCE [LARGE SCALE GENOMIC DNA]</scope>
    <source>
        <strain evidence="6">TSY2</strain>
    </source>
</reference>
<protein>
    <recommendedName>
        <fullName evidence="4">Orc1-like AAA ATPase domain-containing protein</fullName>
    </recommendedName>
</protein>
<dbReference type="GO" id="GO:0005737">
    <property type="term" value="C:cytoplasm"/>
    <property type="evidence" value="ECO:0007669"/>
    <property type="project" value="TreeGrafter"/>
</dbReference>
<evidence type="ECO:0000256" key="2">
    <source>
        <dbReference type="ARBA" id="ARBA00022840"/>
    </source>
</evidence>
<feature type="domain" description="Orc1-like AAA ATPase" evidence="4">
    <location>
        <begin position="5"/>
        <end position="161"/>
    </location>
</feature>
<feature type="region of interest" description="Disordered" evidence="3">
    <location>
        <begin position="920"/>
        <end position="940"/>
    </location>
</feature>
<evidence type="ECO:0000313" key="6">
    <source>
        <dbReference type="Proteomes" id="UP000019140"/>
    </source>
</evidence>
<name>W4MBQ5_9BACT</name>
<gene>
    <name evidence="5" type="ORF">ETSY2_10080</name>
</gene>
<organism evidence="5 6">
    <name type="scientific">Candidatus Entotheonella gemina</name>
    <dbReference type="NCBI Taxonomy" id="1429439"/>
    <lineage>
        <taxon>Bacteria</taxon>
        <taxon>Pseudomonadati</taxon>
        <taxon>Nitrospinota/Tectimicrobiota group</taxon>
        <taxon>Candidatus Tectimicrobiota</taxon>
        <taxon>Candidatus Entotheonellia</taxon>
        <taxon>Candidatus Entotheonellales</taxon>
        <taxon>Candidatus Entotheonellaceae</taxon>
        <taxon>Candidatus Entotheonella</taxon>
    </lineage>
</organism>
<keyword evidence="2" id="KW-0067">ATP-binding</keyword>
<dbReference type="Gene3D" id="1.25.40.10">
    <property type="entry name" value="Tetratricopeptide repeat domain"/>
    <property type="match status" value="1"/>
</dbReference>
<dbReference type="EMBL" id="AZHX01000411">
    <property type="protein sequence ID" value="ETX07643.1"/>
    <property type="molecule type" value="Genomic_DNA"/>
</dbReference>
<dbReference type="HOGENOM" id="CLU_352584_0_0_7"/>
<evidence type="ECO:0000313" key="5">
    <source>
        <dbReference type="EMBL" id="ETX07643.1"/>
    </source>
</evidence>
<dbReference type="Proteomes" id="UP000019140">
    <property type="component" value="Unassembled WGS sequence"/>
</dbReference>
<keyword evidence="6" id="KW-1185">Reference proteome</keyword>
<dbReference type="PANTHER" id="PTHR16305">
    <property type="entry name" value="TESTICULAR SOLUBLE ADENYLYL CYCLASE"/>
    <property type="match status" value="1"/>
</dbReference>
<sequence length="940" mass="104815">MSAAQFIGRQAQIEEIEQHLLHVSSGQPRVVLFEGIAGIGKTRFLNRIRWMAAEQGFQVSSGCCDETLTQPYAPFADLLPRFETEQTLDDTDMEILSEFFDRSTLALQPDMAAHAESDKFRLMMTVTRAATILALRTPMLIVVDDLHLADRSSLDLFAYLAFFLAEQRTTPLLLLGSYRPVASASHLGHLLSRLRHEPIVREIEVPGLDEAETRAMLRELGLRQPAQQLVRAVWETTHGIPLFVEEVVNQLIRRGALYMRGGALSVHHHVLETLNLPPSMSDAIAGHVQTLSPVHQRVFTLAACLGEGFTIDQLEAIGQVGAVVLREAVEAGVTHGVLRNEAGRFRFAHALIRDAFVARLSPEARQRRHLQIAQALEEVYADTLDTHGLEIAHHLVAAGGWADARTTVHYARRAGDQAFTIYAWEEAVRYYEAAIQAAESIEGFSEKEQAALYYQAGCTHYWNQDAGSAQDRLDQASTIYRTLGDMCGLAHALIVQTQLGFMSALLPYGVLSPYVEPLNRVIDTLGDTEPSLRGHIMAVLAQAYRHARETERAIGVAQRALDLGLEVRDDYLCACAHDSLGLAYLGRLHVEAAISSWQATLLFLERTDDLFLRSQTLIHLPLALNLQGDLEDAETLALEGIDVTLLRQDWAGYSEEFSHLASIAVCKGEFRVVEQHAEETMRMVERSRYPSSGFRALQALACAFALRGQHLEAEQTLQRIIEPGCLVKSPSRFDHVLVRVFRQLILAYRAVPLTEHIASLADELSKVVRYDIDSLAPLCAMIELGQQTFNPQLTEKPATILAAALNRGVLFTSGWCFLIPRVLGIAAVMHEDWGQANDYFQQAIDVASDTEAWPELARTDLDYARMELLIGDFEDPAIVSNPLQEAQRLCHELDMIPHAHIAFHMLEKFYGPPVYDDADREMSREEFPAPSTRNGHTPLQ</sequence>
<dbReference type="Pfam" id="PF13191">
    <property type="entry name" value="AAA_16"/>
    <property type="match status" value="1"/>
</dbReference>
<evidence type="ECO:0000259" key="4">
    <source>
        <dbReference type="Pfam" id="PF13191"/>
    </source>
</evidence>
<evidence type="ECO:0000256" key="3">
    <source>
        <dbReference type="SAM" id="MobiDB-lite"/>
    </source>
</evidence>
<dbReference type="InterPro" id="IPR041664">
    <property type="entry name" value="AAA_16"/>
</dbReference>
<dbReference type="PANTHER" id="PTHR16305:SF28">
    <property type="entry name" value="GUANYLATE CYCLASE DOMAIN-CONTAINING PROTEIN"/>
    <property type="match status" value="1"/>
</dbReference>
<dbReference type="GO" id="GO:0005524">
    <property type="term" value="F:ATP binding"/>
    <property type="evidence" value="ECO:0007669"/>
    <property type="project" value="UniProtKB-KW"/>
</dbReference>
<accession>W4MBQ5</accession>
<dbReference type="InterPro" id="IPR011990">
    <property type="entry name" value="TPR-like_helical_dom_sf"/>
</dbReference>
<keyword evidence="1" id="KW-0547">Nucleotide-binding</keyword>
<dbReference type="Gene3D" id="3.40.50.300">
    <property type="entry name" value="P-loop containing nucleotide triphosphate hydrolases"/>
    <property type="match status" value="1"/>
</dbReference>
<evidence type="ECO:0000256" key="1">
    <source>
        <dbReference type="ARBA" id="ARBA00022741"/>
    </source>
</evidence>
<dbReference type="SUPFAM" id="SSF48452">
    <property type="entry name" value="TPR-like"/>
    <property type="match status" value="2"/>
</dbReference>